<evidence type="ECO:0000256" key="3">
    <source>
        <dbReference type="ARBA" id="ARBA00022450"/>
    </source>
</evidence>
<dbReference type="InterPro" id="IPR029058">
    <property type="entry name" value="AB_hydrolase_fold"/>
</dbReference>
<dbReference type="SUPFAM" id="SSF47336">
    <property type="entry name" value="ACP-like"/>
    <property type="match status" value="1"/>
</dbReference>
<name>A0ABN1TWF3_9ACTN</name>
<dbReference type="InterPro" id="IPR009081">
    <property type="entry name" value="PP-bd_ACP"/>
</dbReference>
<feature type="domain" description="Carrier" evidence="6">
    <location>
        <begin position="239"/>
        <end position="313"/>
    </location>
</feature>
<dbReference type="InterPro" id="IPR012223">
    <property type="entry name" value="TEII"/>
</dbReference>
<proteinExistence type="inferred from homology"/>
<dbReference type="Gene3D" id="3.30.559.30">
    <property type="entry name" value="Nonribosomal peptide synthetase, condensation domain"/>
    <property type="match status" value="1"/>
</dbReference>
<dbReference type="InterPro" id="IPR020802">
    <property type="entry name" value="TesA-like"/>
</dbReference>
<dbReference type="PANTHER" id="PTHR11487:SF0">
    <property type="entry name" value="S-ACYL FATTY ACID SYNTHASE THIOESTERASE, MEDIUM CHAIN"/>
    <property type="match status" value="1"/>
</dbReference>
<evidence type="ECO:0000256" key="1">
    <source>
        <dbReference type="ARBA" id="ARBA00001957"/>
    </source>
</evidence>
<dbReference type="SUPFAM" id="SSF52777">
    <property type="entry name" value="CoA-dependent acyltransferases"/>
    <property type="match status" value="2"/>
</dbReference>
<dbReference type="InterPro" id="IPR036736">
    <property type="entry name" value="ACP-like_sf"/>
</dbReference>
<gene>
    <name evidence="7" type="ORF">GCM10009663_51770</name>
</gene>
<dbReference type="SUPFAM" id="SSF53474">
    <property type="entry name" value="alpha/beta-Hydrolases"/>
    <property type="match status" value="1"/>
</dbReference>
<keyword evidence="3" id="KW-0596">Phosphopantetheine</keyword>
<dbReference type="PROSITE" id="PS50075">
    <property type="entry name" value="CARRIER"/>
    <property type="match status" value="1"/>
</dbReference>
<dbReference type="RefSeq" id="WP_344626082.1">
    <property type="nucleotide sequence ID" value="NZ_BAAALD010000058.1"/>
</dbReference>
<comment type="similarity">
    <text evidence="2">Belongs to the thioesterase family.</text>
</comment>
<dbReference type="InterPro" id="IPR001242">
    <property type="entry name" value="Condensation_dom"/>
</dbReference>
<dbReference type="SMART" id="SM00824">
    <property type="entry name" value="PKS_TE"/>
    <property type="match status" value="1"/>
</dbReference>
<evidence type="ECO:0000256" key="5">
    <source>
        <dbReference type="ARBA" id="ARBA00022801"/>
    </source>
</evidence>
<organism evidence="7 8">
    <name type="scientific">Kitasatospora arboriphila</name>
    <dbReference type="NCBI Taxonomy" id="258052"/>
    <lineage>
        <taxon>Bacteria</taxon>
        <taxon>Bacillati</taxon>
        <taxon>Actinomycetota</taxon>
        <taxon>Actinomycetes</taxon>
        <taxon>Kitasatosporales</taxon>
        <taxon>Streptomycetaceae</taxon>
        <taxon>Kitasatospora</taxon>
    </lineage>
</organism>
<protein>
    <recommendedName>
        <fullName evidence="6">Carrier domain-containing protein</fullName>
    </recommendedName>
</protein>
<evidence type="ECO:0000313" key="7">
    <source>
        <dbReference type="EMBL" id="GAA1102883.1"/>
    </source>
</evidence>
<dbReference type="Gene3D" id="3.40.50.1820">
    <property type="entry name" value="alpha/beta hydrolase"/>
    <property type="match status" value="1"/>
</dbReference>
<evidence type="ECO:0000256" key="2">
    <source>
        <dbReference type="ARBA" id="ARBA00007169"/>
    </source>
</evidence>
<dbReference type="Proteomes" id="UP001499987">
    <property type="component" value="Unassembled WGS sequence"/>
</dbReference>
<dbReference type="InterPro" id="IPR023213">
    <property type="entry name" value="CAT-like_dom_sf"/>
</dbReference>
<dbReference type="EMBL" id="BAAALD010000058">
    <property type="protein sequence ID" value="GAA1102883.1"/>
    <property type="molecule type" value="Genomic_DNA"/>
</dbReference>
<dbReference type="Pfam" id="PF00975">
    <property type="entry name" value="Thioesterase"/>
    <property type="match status" value="1"/>
</dbReference>
<reference evidence="7 8" key="1">
    <citation type="journal article" date="2019" name="Int. J. Syst. Evol. Microbiol.">
        <title>The Global Catalogue of Microorganisms (GCM) 10K type strain sequencing project: providing services to taxonomists for standard genome sequencing and annotation.</title>
        <authorList>
            <consortium name="The Broad Institute Genomics Platform"/>
            <consortium name="The Broad Institute Genome Sequencing Center for Infectious Disease"/>
            <person name="Wu L."/>
            <person name="Ma J."/>
        </authorList>
    </citation>
    <scope>NUCLEOTIDE SEQUENCE [LARGE SCALE GENOMIC DNA]</scope>
    <source>
        <strain evidence="7 8">JCM 13002</strain>
    </source>
</reference>
<dbReference type="Pfam" id="PF00550">
    <property type="entry name" value="PP-binding"/>
    <property type="match status" value="1"/>
</dbReference>
<dbReference type="Pfam" id="PF00668">
    <property type="entry name" value="Condensation"/>
    <property type="match status" value="1"/>
</dbReference>
<dbReference type="Gene3D" id="3.30.559.10">
    <property type="entry name" value="Chloramphenicol acetyltransferase-like domain"/>
    <property type="match status" value="1"/>
</dbReference>
<dbReference type="Gene3D" id="1.10.1200.10">
    <property type="entry name" value="ACP-like"/>
    <property type="match status" value="1"/>
</dbReference>
<dbReference type="PANTHER" id="PTHR11487">
    <property type="entry name" value="THIOESTERASE"/>
    <property type="match status" value="1"/>
</dbReference>
<dbReference type="InterPro" id="IPR006162">
    <property type="entry name" value="Ppantetheine_attach_site"/>
</dbReference>
<dbReference type="InterPro" id="IPR001031">
    <property type="entry name" value="Thioesterase"/>
</dbReference>
<accession>A0ABN1TWF3</accession>
<keyword evidence="5" id="KW-0378">Hydrolase</keyword>
<sequence>MRTEDLLPFWENDLPGLPVFCLPHAGAGAGAFRTLARDLRPAVNLQPVQLPGRENLVALPLVDDARQLVDWLGPRLLPRLDRPFVLAGHSMGSLIAAELTAWLERNGGPAPELLVVSAYAGDFRHNRMAARDRTDQELAEVLTELGGTAPEVLQNEEMLSFILETIRNDLRLVRGYRPTYDTVNVPILALGGTDDPDADEEALTTWRNRTTAGSRVEILPGGHFAVFENPGTVAALIAERPGTPEQTLLDVLRHHLGDDGITPDDDFYAAGGDSLIALAVVGDLKERGLDLPLRGLLTASTVAELVPLLTPAAAPEPTHRPFDGLGPADRALLPAGLQDAYPASTLQVGLIYLCELAGDPSLYNDLVGLRVNAPFDEERFRAALGALTRRHPLLRSSFDLATYSTAVQLVHPEVTVPVEIETGDGEALVRAFRERHLATGIDCGTPPAFRIHIAREPEAFRLTLAIHHAVIDGWSMAQLMVELLTCYDAELAGRTPQLPAVPADGHRQFVALEAAAAESAPFWEAEADVPPLLLPDRPDGAVPDPVATRHLPLDPADVARLEAAAEHAGVPLKSLLLSLHLRALALATGRDRDLVTGLVANGRPEVPGSAALIGLFLNTVPLRLRSVEGDWAELAGRTWEAEQRLLAHRRHPLSAIEQGLGRPAFDVSFNFTHFHPYRQVDDLRFKVDEWWSYDKASFPLGVDAMIDAPDLGSGVLVAHDPALVPGTLVDRYVDALGAALATVAAPGRPGEAR</sequence>
<comment type="caution">
    <text evidence="7">The sequence shown here is derived from an EMBL/GenBank/DDBJ whole genome shotgun (WGS) entry which is preliminary data.</text>
</comment>
<evidence type="ECO:0000256" key="4">
    <source>
        <dbReference type="ARBA" id="ARBA00022553"/>
    </source>
</evidence>
<keyword evidence="8" id="KW-1185">Reference proteome</keyword>
<evidence type="ECO:0000259" key="6">
    <source>
        <dbReference type="PROSITE" id="PS50075"/>
    </source>
</evidence>
<dbReference type="PROSITE" id="PS00012">
    <property type="entry name" value="PHOSPHOPANTETHEINE"/>
    <property type="match status" value="1"/>
</dbReference>
<evidence type="ECO:0000313" key="8">
    <source>
        <dbReference type="Proteomes" id="UP001499987"/>
    </source>
</evidence>
<comment type="cofactor">
    <cofactor evidence="1">
        <name>pantetheine 4'-phosphate</name>
        <dbReference type="ChEBI" id="CHEBI:47942"/>
    </cofactor>
</comment>
<keyword evidence="4" id="KW-0597">Phosphoprotein</keyword>